<dbReference type="Proteomes" id="UP000053989">
    <property type="component" value="Unassembled WGS sequence"/>
</dbReference>
<reference evidence="2 3" key="1">
    <citation type="submission" date="2014-04" db="EMBL/GenBank/DDBJ databases">
        <authorList>
            <consortium name="DOE Joint Genome Institute"/>
            <person name="Kuo A."/>
            <person name="Kohler A."/>
            <person name="Nagy L.G."/>
            <person name="Floudas D."/>
            <person name="Copeland A."/>
            <person name="Barry K.W."/>
            <person name="Cichocki N."/>
            <person name="Veneault-Fourrey C."/>
            <person name="LaButti K."/>
            <person name="Lindquist E.A."/>
            <person name="Lipzen A."/>
            <person name="Lundell T."/>
            <person name="Morin E."/>
            <person name="Murat C."/>
            <person name="Sun H."/>
            <person name="Tunlid A."/>
            <person name="Henrissat B."/>
            <person name="Grigoriev I.V."/>
            <person name="Hibbett D.S."/>
            <person name="Martin F."/>
            <person name="Nordberg H.P."/>
            <person name="Cantor M.N."/>
            <person name="Hua S.X."/>
        </authorList>
    </citation>
    <scope>NUCLEOTIDE SEQUENCE [LARGE SCALE GENOMIC DNA]</scope>
    <source>
        <strain evidence="2 3">Foug A</strain>
    </source>
</reference>
<evidence type="ECO:0000313" key="2">
    <source>
        <dbReference type="EMBL" id="KIM56605.1"/>
    </source>
</evidence>
<evidence type="ECO:0000256" key="1">
    <source>
        <dbReference type="SAM" id="MobiDB-lite"/>
    </source>
</evidence>
<dbReference type="EMBL" id="KN822113">
    <property type="protein sequence ID" value="KIM56605.1"/>
    <property type="molecule type" value="Genomic_DNA"/>
</dbReference>
<dbReference type="HOGENOM" id="CLU_1504304_0_0_1"/>
<gene>
    <name evidence="2" type="ORF">SCLCIDRAFT_235353</name>
</gene>
<protein>
    <submittedName>
        <fullName evidence="2">Uncharacterized protein</fullName>
    </submittedName>
</protein>
<evidence type="ECO:0000313" key="3">
    <source>
        <dbReference type="Proteomes" id="UP000053989"/>
    </source>
</evidence>
<keyword evidence="3" id="KW-1185">Reference proteome</keyword>
<name>A0A0C3D794_9AGAM</name>
<dbReference type="AlphaFoldDB" id="A0A0C3D794"/>
<sequence>MRGGCWGTSGGGVGGGRCTTKSSRESELCSWTGPRSRRECARQSASVRLDRPDQSIIDRGRSCHRKSFHAGNTRACISNSPVTSTYPDRVPSLGRDPHLRDGEPIPPVGYKFGSRGAKSELGLWSLVVAYQRWDGMMGRVLLGAQLLQLSPLAYKGINQPDCIITTICIITDSFRGGCA</sequence>
<reference evidence="3" key="2">
    <citation type="submission" date="2015-01" db="EMBL/GenBank/DDBJ databases">
        <title>Evolutionary Origins and Diversification of the Mycorrhizal Mutualists.</title>
        <authorList>
            <consortium name="DOE Joint Genome Institute"/>
            <consortium name="Mycorrhizal Genomics Consortium"/>
            <person name="Kohler A."/>
            <person name="Kuo A."/>
            <person name="Nagy L.G."/>
            <person name="Floudas D."/>
            <person name="Copeland A."/>
            <person name="Barry K.W."/>
            <person name="Cichocki N."/>
            <person name="Veneault-Fourrey C."/>
            <person name="LaButti K."/>
            <person name="Lindquist E.A."/>
            <person name="Lipzen A."/>
            <person name="Lundell T."/>
            <person name="Morin E."/>
            <person name="Murat C."/>
            <person name="Riley R."/>
            <person name="Ohm R."/>
            <person name="Sun H."/>
            <person name="Tunlid A."/>
            <person name="Henrissat B."/>
            <person name="Grigoriev I.V."/>
            <person name="Hibbett D.S."/>
            <person name="Martin F."/>
        </authorList>
    </citation>
    <scope>NUCLEOTIDE SEQUENCE [LARGE SCALE GENOMIC DNA]</scope>
    <source>
        <strain evidence="3">Foug A</strain>
    </source>
</reference>
<proteinExistence type="predicted"/>
<dbReference type="InParanoid" id="A0A0C3D794"/>
<accession>A0A0C3D794</accession>
<organism evidence="2 3">
    <name type="scientific">Scleroderma citrinum Foug A</name>
    <dbReference type="NCBI Taxonomy" id="1036808"/>
    <lineage>
        <taxon>Eukaryota</taxon>
        <taxon>Fungi</taxon>
        <taxon>Dikarya</taxon>
        <taxon>Basidiomycota</taxon>
        <taxon>Agaricomycotina</taxon>
        <taxon>Agaricomycetes</taxon>
        <taxon>Agaricomycetidae</taxon>
        <taxon>Boletales</taxon>
        <taxon>Sclerodermatineae</taxon>
        <taxon>Sclerodermataceae</taxon>
        <taxon>Scleroderma</taxon>
    </lineage>
</organism>
<feature type="region of interest" description="Disordered" evidence="1">
    <location>
        <begin position="1"/>
        <end position="21"/>
    </location>
</feature>
<feature type="compositionally biased region" description="Gly residues" evidence="1">
    <location>
        <begin position="1"/>
        <end position="17"/>
    </location>
</feature>